<dbReference type="RefSeq" id="WP_262654475.1">
    <property type="nucleotide sequence ID" value="NZ_JAOQKE010000005.1"/>
</dbReference>
<dbReference type="SUPFAM" id="SSF159234">
    <property type="entry name" value="FomD-like"/>
    <property type="match status" value="1"/>
</dbReference>
<reference evidence="2 3" key="1">
    <citation type="journal article" date="2021" name="ISME Commun">
        <title>Automated analysis of genomic sequences facilitates high-throughput and comprehensive description of bacteria.</title>
        <authorList>
            <person name="Hitch T.C.A."/>
        </authorList>
    </citation>
    <scope>NUCLEOTIDE SEQUENCE [LARGE SCALE GENOMIC DNA]</scope>
    <source>
        <strain evidence="2 3">Sanger_29</strain>
    </source>
</reference>
<protein>
    <submittedName>
        <fullName evidence="2">DUF402 domain-containing protein</fullName>
    </submittedName>
</protein>
<dbReference type="Pfam" id="PF04167">
    <property type="entry name" value="DUF402"/>
    <property type="match status" value="1"/>
</dbReference>
<accession>A0ABT2SKQ3</accession>
<sequence>MNSPVLYRKRLIPAECVLLDKDKVIRCTDDYLITSWDTIRPKKDLKRGISAFFWKQGVKVSKFYDHQDHLICWYCDIITHEYHPETNTYITIDLLADVLVYPNGQVKVVDLDELADAVEQHLISQELLLTALRQLNTLLSHIYSGKFSEYQEYIDEVTSGDGV</sequence>
<evidence type="ECO:0000313" key="2">
    <source>
        <dbReference type="EMBL" id="MCU6725083.1"/>
    </source>
</evidence>
<comment type="caution">
    <text evidence="2">The sequence shown here is derived from an EMBL/GenBank/DDBJ whole genome shotgun (WGS) entry which is preliminary data.</text>
</comment>
<dbReference type="Gene3D" id="2.40.380.10">
    <property type="entry name" value="FomD-like"/>
    <property type="match status" value="1"/>
</dbReference>
<proteinExistence type="predicted"/>
<dbReference type="EMBL" id="JAOQKE010000005">
    <property type="protein sequence ID" value="MCU6725083.1"/>
    <property type="molecule type" value="Genomic_DNA"/>
</dbReference>
<feature type="domain" description="DUF402" evidence="1">
    <location>
        <begin position="11"/>
        <end position="147"/>
    </location>
</feature>
<gene>
    <name evidence="2" type="ORF">OCV47_06925</name>
</gene>
<dbReference type="Proteomes" id="UP001652338">
    <property type="component" value="Unassembled WGS sequence"/>
</dbReference>
<organism evidence="2 3">
    <name type="scientific">Muricoprocola aceti</name>
    <dbReference type="NCBI Taxonomy" id="2981772"/>
    <lineage>
        <taxon>Bacteria</taxon>
        <taxon>Bacillati</taxon>
        <taxon>Bacillota</taxon>
        <taxon>Clostridia</taxon>
        <taxon>Lachnospirales</taxon>
        <taxon>Lachnospiraceae</taxon>
        <taxon>Muricoprocola</taxon>
    </lineage>
</organism>
<dbReference type="InterPro" id="IPR035930">
    <property type="entry name" value="FomD-like_sf"/>
</dbReference>
<dbReference type="InterPro" id="IPR007295">
    <property type="entry name" value="DUF402"/>
</dbReference>
<keyword evidence="3" id="KW-1185">Reference proteome</keyword>
<evidence type="ECO:0000313" key="3">
    <source>
        <dbReference type="Proteomes" id="UP001652338"/>
    </source>
</evidence>
<evidence type="ECO:0000259" key="1">
    <source>
        <dbReference type="Pfam" id="PF04167"/>
    </source>
</evidence>
<name>A0ABT2SKQ3_9FIRM</name>